<dbReference type="SUPFAM" id="SSF56091">
    <property type="entry name" value="DNA ligase/mRNA capping enzyme, catalytic domain"/>
    <property type="match status" value="1"/>
</dbReference>
<dbReference type="GO" id="GO:0061015">
    <property type="term" value="P:snRNA import into nucleus"/>
    <property type="evidence" value="ECO:0007669"/>
    <property type="project" value="InterPro"/>
</dbReference>
<keyword evidence="7" id="KW-0963">Cytoplasm</keyword>
<sequence>MDEVLKKFGNVMVASETCDESKSIFEDLYKNWGKFRNQEERRKQILEKQKSDRNSNYDNIRGILESVNSEDANNIFKTNKIHYRPNIFVAGFHKIPLTYKNVLMFSEWMIEKPEDFNDNWYVVPCPKGVRMLVVASKGLTKCYTKYGQYRFEFRTALPGGNPRDTRCNHCCVLDCFYYEKGNTMFVLDLLAWNIQPMCDGETDFRHFWLQTHLAEIDELKRITKTNNVIFSLLPKIPCTPDSFNEFMMKYPAFPNNNPSLDGFLFYHKRAHYVSGETPLVGWLFPFMVPEVMGEDVKISQAYLIQKPIDYTNQAEFIQNFNRKHAKKQRKIGCAMDTSEMVKNENDDSVDQSISSNKKGGKTEENSKMEAEVIDEHKDQIACSLQSYT</sequence>
<comment type="function">
    <text evidence="1">Functions as an U snRNP-specific nuclear import adapter. Involved in the trimethylguanosine (m3G)-cap-dependent nuclear import of U snRNPs. Binds specifically to the terminal m3G-cap U snRNAs.</text>
</comment>
<evidence type="ECO:0000256" key="3">
    <source>
        <dbReference type="ARBA" id="ARBA00004496"/>
    </source>
</evidence>
<dbReference type="EMBL" id="JH668423">
    <property type="protein sequence ID" value="KAG6452354.1"/>
    <property type="molecule type" value="Genomic_DNA"/>
</dbReference>
<keyword evidence="8" id="KW-0694">RNA-binding</keyword>
<reference evidence="12" key="1">
    <citation type="journal article" date="2016" name="Insect Biochem. Mol. Biol.">
        <title>Multifaceted biological insights from a draft genome sequence of the tobacco hornworm moth, Manduca sexta.</title>
        <authorList>
            <person name="Kanost M.R."/>
            <person name="Arrese E.L."/>
            <person name="Cao X."/>
            <person name="Chen Y.R."/>
            <person name="Chellapilla S."/>
            <person name="Goldsmith M.R."/>
            <person name="Grosse-Wilde E."/>
            <person name="Heckel D.G."/>
            <person name="Herndon N."/>
            <person name="Jiang H."/>
            <person name="Papanicolaou A."/>
            <person name="Qu J."/>
            <person name="Soulages J.L."/>
            <person name="Vogel H."/>
            <person name="Walters J."/>
            <person name="Waterhouse R.M."/>
            <person name="Ahn S.J."/>
            <person name="Almeida F.C."/>
            <person name="An C."/>
            <person name="Aqrawi P."/>
            <person name="Bretschneider A."/>
            <person name="Bryant W.B."/>
            <person name="Bucks S."/>
            <person name="Chao H."/>
            <person name="Chevignon G."/>
            <person name="Christen J.M."/>
            <person name="Clarke D.F."/>
            <person name="Dittmer N.T."/>
            <person name="Ferguson L.C.F."/>
            <person name="Garavelou S."/>
            <person name="Gordon K.H.J."/>
            <person name="Gunaratna R.T."/>
            <person name="Han Y."/>
            <person name="Hauser F."/>
            <person name="He Y."/>
            <person name="Heidel-Fischer H."/>
            <person name="Hirsh A."/>
            <person name="Hu Y."/>
            <person name="Jiang H."/>
            <person name="Kalra D."/>
            <person name="Klinner C."/>
            <person name="Konig C."/>
            <person name="Kovar C."/>
            <person name="Kroll A.R."/>
            <person name="Kuwar S.S."/>
            <person name="Lee S.L."/>
            <person name="Lehman R."/>
            <person name="Li K."/>
            <person name="Li Z."/>
            <person name="Liang H."/>
            <person name="Lovelace S."/>
            <person name="Lu Z."/>
            <person name="Mansfield J.H."/>
            <person name="McCulloch K.J."/>
            <person name="Mathew T."/>
            <person name="Morton B."/>
            <person name="Muzny D.M."/>
            <person name="Neunemann D."/>
            <person name="Ongeri F."/>
            <person name="Pauchet Y."/>
            <person name="Pu L.L."/>
            <person name="Pyrousis I."/>
            <person name="Rao X.J."/>
            <person name="Redding A."/>
            <person name="Roesel C."/>
            <person name="Sanchez-Gracia A."/>
            <person name="Schaack S."/>
            <person name="Shukla A."/>
            <person name="Tetreau G."/>
            <person name="Wang Y."/>
            <person name="Xiong G.H."/>
            <person name="Traut W."/>
            <person name="Walsh T.K."/>
            <person name="Worley K.C."/>
            <person name="Wu D."/>
            <person name="Wu W."/>
            <person name="Wu Y.Q."/>
            <person name="Zhang X."/>
            <person name="Zou Z."/>
            <person name="Zucker H."/>
            <person name="Briscoe A.D."/>
            <person name="Burmester T."/>
            <person name="Clem R.J."/>
            <person name="Feyereisen R."/>
            <person name="Grimmelikhuijzen C.J.P."/>
            <person name="Hamodrakas S.J."/>
            <person name="Hansson B.S."/>
            <person name="Huguet E."/>
            <person name="Jermiin L.S."/>
            <person name="Lan Q."/>
            <person name="Lehman H.K."/>
            <person name="Lorenzen M."/>
            <person name="Merzendorfer H."/>
            <person name="Michalopoulos I."/>
            <person name="Morton D.B."/>
            <person name="Muthukrishnan S."/>
            <person name="Oakeshott J.G."/>
            <person name="Palmer W."/>
            <person name="Park Y."/>
            <person name="Passarelli A.L."/>
            <person name="Rozas J."/>
            <person name="Schwartz L.M."/>
            <person name="Smith W."/>
            <person name="Southgate A."/>
            <person name="Vilcinskas A."/>
            <person name="Vogt R."/>
            <person name="Wang P."/>
            <person name="Werren J."/>
            <person name="Yu X.Q."/>
            <person name="Zhou J.J."/>
            <person name="Brown S.J."/>
            <person name="Scherer S.E."/>
            <person name="Richards S."/>
            <person name="Blissard G.W."/>
        </authorList>
    </citation>
    <scope>NUCLEOTIDE SEQUENCE</scope>
</reference>
<gene>
    <name evidence="12" type="ORF">O3G_MSEX007610</name>
</gene>
<keyword evidence="6" id="KW-0813">Transport</keyword>
<evidence type="ECO:0000256" key="9">
    <source>
        <dbReference type="ARBA" id="ARBA00023242"/>
    </source>
</evidence>
<keyword evidence="9" id="KW-0539">Nucleus</keyword>
<evidence type="ECO:0000256" key="5">
    <source>
        <dbReference type="ARBA" id="ARBA00016034"/>
    </source>
</evidence>
<comment type="caution">
    <text evidence="12">The sequence shown here is derived from an EMBL/GenBank/DDBJ whole genome shotgun (WGS) entry which is preliminary data.</text>
</comment>
<evidence type="ECO:0000256" key="1">
    <source>
        <dbReference type="ARBA" id="ARBA00003975"/>
    </source>
</evidence>
<feature type="domain" description="Snurportin-1 m3G cap-binding" evidence="11">
    <location>
        <begin position="103"/>
        <end position="285"/>
    </location>
</feature>
<evidence type="ECO:0000313" key="12">
    <source>
        <dbReference type="EMBL" id="KAG6452354.1"/>
    </source>
</evidence>
<dbReference type="GO" id="GO:0003723">
    <property type="term" value="F:RNA binding"/>
    <property type="evidence" value="ECO:0007669"/>
    <property type="project" value="UniProtKB-KW"/>
</dbReference>
<organism evidence="12 13">
    <name type="scientific">Manduca sexta</name>
    <name type="common">Tobacco hawkmoth</name>
    <name type="synonym">Tobacco hornworm</name>
    <dbReference type="NCBI Taxonomy" id="7130"/>
    <lineage>
        <taxon>Eukaryota</taxon>
        <taxon>Metazoa</taxon>
        <taxon>Ecdysozoa</taxon>
        <taxon>Arthropoda</taxon>
        <taxon>Hexapoda</taxon>
        <taxon>Insecta</taxon>
        <taxon>Pterygota</taxon>
        <taxon>Neoptera</taxon>
        <taxon>Endopterygota</taxon>
        <taxon>Lepidoptera</taxon>
        <taxon>Glossata</taxon>
        <taxon>Ditrysia</taxon>
        <taxon>Bombycoidea</taxon>
        <taxon>Sphingidae</taxon>
        <taxon>Sphinginae</taxon>
        <taxon>Sphingini</taxon>
        <taxon>Manduca</taxon>
    </lineage>
</organism>
<dbReference type="CDD" id="cd09232">
    <property type="entry name" value="Snurportin-1_C"/>
    <property type="match status" value="1"/>
</dbReference>
<dbReference type="GO" id="GO:0005634">
    <property type="term" value="C:nucleus"/>
    <property type="evidence" value="ECO:0007669"/>
    <property type="project" value="UniProtKB-SubCell"/>
</dbReference>
<dbReference type="PANTHER" id="PTHR13403">
    <property type="entry name" value="SNURPORTIN1 RNUT1 PROTEIN RNA, U TRANSPORTER 1"/>
    <property type="match status" value="1"/>
</dbReference>
<dbReference type="Gene3D" id="3.30.470.30">
    <property type="entry name" value="DNA ligase/mRNA capping enzyme"/>
    <property type="match status" value="1"/>
</dbReference>
<dbReference type="InterPro" id="IPR047857">
    <property type="entry name" value="Snurportin1_C"/>
</dbReference>
<evidence type="ECO:0000256" key="7">
    <source>
        <dbReference type="ARBA" id="ARBA00022490"/>
    </source>
</evidence>
<evidence type="ECO:0000256" key="8">
    <source>
        <dbReference type="ARBA" id="ARBA00022884"/>
    </source>
</evidence>
<name>A0A921Z6W5_MANSE</name>
<dbReference type="Proteomes" id="UP000791440">
    <property type="component" value="Unassembled WGS sequence"/>
</dbReference>
<evidence type="ECO:0000256" key="10">
    <source>
        <dbReference type="SAM" id="MobiDB-lite"/>
    </source>
</evidence>
<comment type="subcellular location">
    <subcellularLocation>
        <location evidence="3">Cytoplasm</location>
    </subcellularLocation>
    <subcellularLocation>
        <location evidence="2">Nucleus</location>
    </subcellularLocation>
</comment>
<feature type="region of interest" description="Disordered" evidence="10">
    <location>
        <begin position="334"/>
        <end position="374"/>
    </location>
</feature>
<keyword evidence="13" id="KW-1185">Reference proteome</keyword>
<comment type="similarity">
    <text evidence="4">Belongs to the snurportin family.</text>
</comment>
<dbReference type="GO" id="GO:0005737">
    <property type="term" value="C:cytoplasm"/>
    <property type="evidence" value="ECO:0007669"/>
    <property type="project" value="UniProtKB-SubCell"/>
</dbReference>
<dbReference type="Pfam" id="PF21974">
    <property type="entry name" value="SPN1_m3Gcap_bd"/>
    <property type="match status" value="1"/>
</dbReference>
<dbReference type="OrthoDB" id="10003593at2759"/>
<accession>A0A921Z6W5</accession>
<dbReference type="AlphaFoldDB" id="A0A921Z6W5"/>
<proteinExistence type="inferred from homology"/>
<reference evidence="12" key="2">
    <citation type="submission" date="2020-12" db="EMBL/GenBank/DDBJ databases">
        <authorList>
            <person name="Kanost M."/>
        </authorList>
    </citation>
    <scope>NUCLEOTIDE SEQUENCE</scope>
</reference>
<evidence type="ECO:0000256" key="2">
    <source>
        <dbReference type="ARBA" id="ARBA00004123"/>
    </source>
</evidence>
<evidence type="ECO:0000256" key="4">
    <source>
        <dbReference type="ARBA" id="ARBA00007540"/>
    </source>
</evidence>
<dbReference type="InterPro" id="IPR017336">
    <property type="entry name" value="Snurportin-1"/>
</dbReference>
<evidence type="ECO:0000259" key="11">
    <source>
        <dbReference type="Pfam" id="PF21974"/>
    </source>
</evidence>
<dbReference type="PANTHER" id="PTHR13403:SF6">
    <property type="entry name" value="SNURPORTIN-1"/>
    <property type="match status" value="1"/>
</dbReference>
<evidence type="ECO:0000256" key="6">
    <source>
        <dbReference type="ARBA" id="ARBA00022448"/>
    </source>
</evidence>
<feature type="compositionally biased region" description="Basic and acidic residues" evidence="10">
    <location>
        <begin position="360"/>
        <end position="374"/>
    </location>
</feature>
<evidence type="ECO:0000313" key="13">
    <source>
        <dbReference type="Proteomes" id="UP000791440"/>
    </source>
</evidence>
<protein>
    <recommendedName>
        <fullName evidence="5">Snurportin-1</fullName>
    </recommendedName>
</protein>